<protein>
    <submittedName>
        <fullName evidence="15">Penicillin-binding protein 2D</fullName>
    </submittedName>
</protein>
<evidence type="ECO:0000256" key="6">
    <source>
        <dbReference type="ARBA" id="ARBA00022960"/>
    </source>
</evidence>
<feature type="coiled-coil region" evidence="11">
    <location>
        <begin position="129"/>
        <end position="156"/>
    </location>
</feature>
<keyword evidence="3" id="KW-0328">Glycosyltransferase</keyword>
<evidence type="ECO:0000313" key="15">
    <source>
        <dbReference type="EMBL" id="PRP97437.1"/>
    </source>
</evidence>
<dbReference type="InterPro" id="IPR036950">
    <property type="entry name" value="PBP_transglycosylase"/>
</dbReference>
<dbReference type="GO" id="GO:0016020">
    <property type="term" value="C:membrane"/>
    <property type="evidence" value="ECO:0007669"/>
    <property type="project" value="InterPro"/>
</dbReference>
<dbReference type="PANTHER" id="PTHR30400:SF0">
    <property type="entry name" value="BIOSYNTHETIC PEPTIDOGLYCAN TRANSGLYCOSYLASE"/>
    <property type="match status" value="1"/>
</dbReference>
<dbReference type="RefSeq" id="WP_146155805.1">
    <property type="nucleotide sequence ID" value="NZ_PVNK01000158.1"/>
</dbReference>
<dbReference type="OrthoDB" id="9766909at2"/>
<keyword evidence="11" id="KW-0175">Coiled coil</keyword>
<dbReference type="GO" id="GO:0071555">
    <property type="term" value="P:cell wall organization"/>
    <property type="evidence" value="ECO:0007669"/>
    <property type="project" value="UniProtKB-KW"/>
</dbReference>
<feature type="domain" description="Glycosyl transferase family 51" evidence="14">
    <location>
        <begin position="533"/>
        <end position="683"/>
    </location>
</feature>
<keyword evidence="5 13" id="KW-0812">Transmembrane</keyword>
<keyword evidence="8 13" id="KW-1133">Transmembrane helix</keyword>
<dbReference type="EMBL" id="PVNK01000158">
    <property type="protein sequence ID" value="PRP97437.1"/>
    <property type="molecule type" value="Genomic_DNA"/>
</dbReference>
<keyword evidence="1" id="KW-1003">Cell membrane</keyword>
<dbReference type="InterPro" id="IPR001264">
    <property type="entry name" value="Glyco_trans_51"/>
</dbReference>
<feature type="compositionally biased region" description="Basic and acidic residues" evidence="12">
    <location>
        <begin position="814"/>
        <end position="828"/>
    </location>
</feature>
<sequence length="840" mass="91453">MVEGSSSRRRSIAASPTRGRPRGARIAAWVGLGLVVIVIALAIALVTAPRWGASRIKSELEERVGRRLDASVEIGQLDASWSGAQLRKVDLHAEGVDLRVDRVDVSLDRRSLWSARVEVTEVEAHGGYLDGTRGGLEKLAHELQDLERDLADDHDGGWLRRRTRLTPDALELRGLSFTVSDDARRVTGTLAATAEPEQRRVELRASGLVAELGLGLDRPLRAASLRTSLEQRDGGLRFPITLTVAGLAADVDANIAVAGVHGSVTAHDRRASELSVELAGGFAEIDAGDVAEIEGGDLWSVSGRFARDLSAGKVAVEMDAFELGRVPQVLARLPLVESEGATVGGELELDFGDGVAELDGELALDGLNVSHHLLAREIVRDVGFTVGIDAQVDPAARRVELRRLAIGRAGVELLAHGELVHAAEREQRRYQVDLRVPAVGCQAVLDAIPRELVPGFAGFELDGEFFAKLTLDADFSDLDALKLDAEIGIEGCRVSGAPRLASAERLNGGFVHRVTMRDGRTRRVGLYLGSSGYTPLDGISRYMTEAVLTTEDGSFRRHDGFNRSQLEVALRRNLKSGKVRIGASTITMQMVKNVLLSHERTLSRKMQELFLTWWVEQALSKQRIMELYLNVIEFGPGIYGVSDASRHYFGKHPGELTSLEAAYLASMLPSPVRRHVHYCNGQLSERFDAKVRWIHDLMLERERITAEEHAVYSAMPIEFDLFERGDPELCLAEIDTLMAGTETQRALSGLLGDQSDDGASLDWAPREAPPSRTWGVRPPLPTFVPGLDGLPDPSADGGDDSPGPRLEPPTLEPIGERTPDRPDNRDPANSDAPGRPAMDE</sequence>
<feature type="region of interest" description="Disordered" evidence="12">
    <location>
        <begin position="750"/>
        <end position="840"/>
    </location>
</feature>
<dbReference type="GO" id="GO:0016763">
    <property type="term" value="F:pentosyltransferase activity"/>
    <property type="evidence" value="ECO:0007669"/>
    <property type="project" value="InterPro"/>
</dbReference>
<dbReference type="InterPro" id="IPR023346">
    <property type="entry name" value="Lysozyme-like_dom_sf"/>
</dbReference>
<evidence type="ECO:0000256" key="8">
    <source>
        <dbReference type="ARBA" id="ARBA00022989"/>
    </source>
</evidence>
<keyword evidence="10" id="KW-0961">Cell wall biogenesis/degradation</keyword>
<dbReference type="GO" id="GO:0008360">
    <property type="term" value="P:regulation of cell shape"/>
    <property type="evidence" value="ECO:0007669"/>
    <property type="project" value="UniProtKB-KW"/>
</dbReference>
<feature type="compositionally biased region" description="Low complexity" evidence="12">
    <location>
        <begin position="785"/>
        <end position="804"/>
    </location>
</feature>
<dbReference type="AlphaFoldDB" id="A0A2S9XX30"/>
<proteinExistence type="predicted"/>
<evidence type="ECO:0000256" key="11">
    <source>
        <dbReference type="SAM" id="Coils"/>
    </source>
</evidence>
<evidence type="ECO:0000256" key="1">
    <source>
        <dbReference type="ARBA" id="ARBA00022475"/>
    </source>
</evidence>
<keyword evidence="9 13" id="KW-0472">Membrane</keyword>
<evidence type="ECO:0000256" key="3">
    <source>
        <dbReference type="ARBA" id="ARBA00022676"/>
    </source>
</evidence>
<evidence type="ECO:0000256" key="12">
    <source>
        <dbReference type="SAM" id="MobiDB-lite"/>
    </source>
</evidence>
<evidence type="ECO:0000256" key="7">
    <source>
        <dbReference type="ARBA" id="ARBA00022984"/>
    </source>
</evidence>
<keyword evidence="6" id="KW-0133">Cell shape</keyword>
<organism evidence="15 16">
    <name type="scientific">Enhygromyxa salina</name>
    <dbReference type="NCBI Taxonomy" id="215803"/>
    <lineage>
        <taxon>Bacteria</taxon>
        <taxon>Pseudomonadati</taxon>
        <taxon>Myxococcota</taxon>
        <taxon>Polyangia</taxon>
        <taxon>Nannocystales</taxon>
        <taxon>Nannocystaceae</taxon>
        <taxon>Enhygromyxa</taxon>
    </lineage>
</organism>
<evidence type="ECO:0000256" key="5">
    <source>
        <dbReference type="ARBA" id="ARBA00022692"/>
    </source>
</evidence>
<feature type="transmembrane region" description="Helical" evidence="13">
    <location>
        <begin position="26"/>
        <end position="48"/>
    </location>
</feature>
<keyword evidence="16" id="KW-1185">Reference proteome</keyword>
<evidence type="ECO:0000259" key="14">
    <source>
        <dbReference type="Pfam" id="PF00912"/>
    </source>
</evidence>
<gene>
    <name evidence="15" type="primary">pbpG</name>
    <name evidence="15" type="ORF">ENSA5_34290</name>
</gene>
<keyword evidence="4" id="KW-0808">Transferase</keyword>
<evidence type="ECO:0000256" key="9">
    <source>
        <dbReference type="ARBA" id="ARBA00023136"/>
    </source>
</evidence>
<name>A0A2S9XX30_9BACT</name>
<evidence type="ECO:0000256" key="4">
    <source>
        <dbReference type="ARBA" id="ARBA00022679"/>
    </source>
</evidence>
<dbReference type="Pfam" id="PF00912">
    <property type="entry name" value="Transgly"/>
    <property type="match status" value="1"/>
</dbReference>
<evidence type="ECO:0000256" key="10">
    <source>
        <dbReference type="ARBA" id="ARBA00023316"/>
    </source>
</evidence>
<dbReference type="InterPro" id="IPR011812">
    <property type="entry name" value="Pep_trsgly"/>
</dbReference>
<accession>A0A2S9XX30</accession>
<dbReference type="PANTHER" id="PTHR30400">
    <property type="entry name" value="MONOFUNCTIONAL BIOSYNTHETIC PEPTIDOGLYCAN TRANSGLYCOSYLASE"/>
    <property type="match status" value="1"/>
</dbReference>
<evidence type="ECO:0000256" key="13">
    <source>
        <dbReference type="SAM" id="Phobius"/>
    </source>
</evidence>
<comment type="caution">
    <text evidence="15">The sequence shown here is derived from an EMBL/GenBank/DDBJ whole genome shotgun (WGS) entry which is preliminary data.</text>
</comment>
<reference evidence="15 16" key="1">
    <citation type="submission" date="2018-03" db="EMBL/GenBank/DDBJ databases">
        <title>Draft Genome Sequences of the Obligatory Marine Myxobacteria Enhygromyxa salina SWB005.</title>
        <authorList>
            <person name="Poehlein A."/>
            <person name="Moghaddam J.A."/>
            <person name="Harms H."/>
            <person name="Alanjari M."/>
            <person name="Koenig G.M."/>
            <person name="Daniel R."/>
            <person name="Schaeberle T.F."/>
        </authorList>
    </citation>
    <scope>NUCLEOTIDE SEQUENCE [LARGE SCALE GENOMIC DNA]</scope>
    <source>
        <strain evidence="15 16">SWB005</strain>
    </source>
</reference>
<dbReference type="Gene3D" id="1.10.3810.10">
    <property type="entry name" value="Biosynthetic peptidoglycan transglycosylase-like"/>
    <property type="match status" value="1"/>
</dbReference>
<dbReference type="Proteomes" id="UP000237968">
    <property type="component" value="Unassembled WGS sequence"/>
</dbReference>
<dbReference type="GO" id="GO:0009274">
    <property type="term" value="C:peptidoglycan-based cell wall"/>
    <property type="evidence" value="ECO:0007669"/>
    <property type="project" value="InterPro"/>
</dbReference>
<evidence type="ECO:0000313" key="16">
    <source>
        <dbReference type="Proteomes" id="UP000237968"/>
    </source>
</evidence>
<keyword evidence="2" id="KW-0997">Cell inner membrane</keyword>
<dbReference type="GO" id="GO:0009252">
    <property type="term" value="P:peptidoglycan biosynthetic process"/>
    <property type="evidence" value="ECO:0007669"/>
    <property type="project" value="UniProtKB-KW"/>
</dbReference>
<evidence type="ECO:0000256" key="2">
    <source>
        <dbReference type="ARBA" id="ARBA00022519"/>
    </source>
</evidence>
<dbReference type="SUPFAM" id="SSF53955">
    <property type="entry name" value="Lysozyme-like"/>
    <property type="match status" value="1"/>
</dbReference>
<keyword evidence="7" id="KW-0573">Peptidoglycan synthesis</keyword>